<keyword evidence="7" id="KW-0479">Metal-binding</keyword>
<evidence type="ECO:0000256" key="4">
    <source>
        <dbReference type="ARBA" id="ARBA00005884"/>
    </source>
</evidence>
<dbReference type="InterPro" id="IPR013083">
    <property type="entry name" value="Znf_RING/FYVE/PHD"/>
</dbReference>
<dbReference type="PROSITE" id="PS00518">
    <property type="entry name" value="ZF_RING_1"/>
    <property type="match status" value="1"/>
</dbReference>
<dbReference type="Gene3D" id="3.30.40.10">
    <property type="entry name" value="Zinc/RING finger domain, C3HC4 (zinc finger)"/>
    <property type="match status" value="1"/>
</dbReference>
<evidence type="ECO:0000256" key="11">
    <source>
        <dbReference type="ARBA" id="ARBA00022833"/>
    </source>
</evidence>
<reference evidence="15" key="1">
    <citation type="submission" date="2022-12" db="EMBL/GenBank/DDBJ databases">
        <title>Draft genome assemblies for two species of Escallonia (Escalloniales).</title>
        <authorList>
            <person name="Chanderbali A."/>
            <person name="Dervinis C."/>
            <person name="Anghel I."/>
            <person name="Soltis D."/>
            <person name="Soltis P."/>
            <person name="Zapata F."/>
        </authorList>
    </citation>
    <scope>NUCLEOTIDE SEQUENCE</scope>
    <source>
        <strain evidence="15">UCBG64.0493</strain>
        <tissue evidence="15">Leaf</tissue>
    </source>
</reference>
<evidence type="ECO:0000256" key="1">
    <source>
        <dbReference type="ARBA" id="ARBA00001798"/>
    </source>
</evidence>
<dbReference type="CDD" id="cd22584">
    <property type="entry name" value="Rcat_RBR_unk"/>
    <property type="match status" value="1"/>
</dbReference>
<feature type="domain" description="RING-type" evidence="13">
    <location>
        <begin position="50"/>
        <end position="96"/>
    </location>
</feature>
<keyword evidence="6" id="KW-0808">Transferase</keyword>
<dbReference type="GO" id="GO:0016567">
    <property type="term" value="P:protein ubiquitination"/>
    <property type="evidence" value="ECO:0007669"/>
    <property type="project" value="InterPro"/>
</dbReference>
<keyword evidence="8" id="KW-0677">Repeat</keyword>
<dbReference type="SMART" id="SM00647">
    <property type="entry name" value="IBR"/>
    <property type="match status" value="2"/>
</dbReference>
<dbReference type="InterPro" id="IPR002867">
    <property type="entry name" value="IBR_dom"/>
</dbReference>
<evidence type="ECO:0000313" key="16">
    <source>
        <dbReference type="Proteomes" id="UP001188597"/>
    </source>
</evidence>
<keyword evidence="16" id="KW-1185">Reference proteome</keyword>
<proteinExistence type="inferred from homology"/>
<sequence length="269" mass="31505">MAPLRPYHLKEIAQCLLVQEALTLAFELFVVLLSKMSIGREVVEPSQILCEICLEDRESWQLLTNETCSHSFCYECISKHIIAKIEDNNLEFVACPGVNCNTVLDYPNSRRLMIPEDILDRWDEFLCRSLIPESQKLYCPFQDCAAVLVNDSKMAIKEANCPECRRWFCARCRVPWHSEFKCKEFQKLNAKRRKSGREEVMLDRLAKKKRWRRCPRCKTFVEKIDGCLHITCRCKHDFCYKCGSKWSAYHGCGKSIGERISCMIYRIFS</sequence>
<comment type="similarity">
    <text evidence="4">Belongs to the RBR family. Ariadne subfamily.</text>
</comment>
<dbReference type="InterPro" id="IPR044066">
    <property type="entry name" value="TRIAD_supradom"/>
</dbReference>
<evidence type="ECO:0000256" key="8">
    <source>
        <dbReference type="ARBA" id="ARBA00022737"/>
    </source>
</evidence>
<accession>A0AA88X2U4</accession>
<evidence type="ECO:0000313" key="15">
    <source>
        <dbReference type="EMBL" id="KAK3031265.1"/>
    </source>
</evidence>
<evidence type="ECO:0000256" key="7">
    <source>
        <dbReference type="ARBA" id="ARBA00022723"/>
    </source>
</evidence>
<organism evidence="15 16">
    <name type="scientific">Escallonia herrerae</name>
    <dbReference type="NCBI Taxonomy" id="1293975"/>
    <lineage>
        <taxon>Eukaryota</taxon>
        <taxon>Viridiplantae</taxon>
        <taxon>Streptophyta</taxon>
        <taxon>Embryophyta</taxon>
        <taxon>Tracheophyta</taxon>
        <taxon>Spermatophyta</taxon>
        <taxon>Magnoliopsida</taxon>
        <taxon>eudicotyledons</taxon>
        <taxon>Gunneridae</taxon>
        <taxon>Pentapetalae</taxon>
        <taxon>asterids</taxon>
        <taxon>campanulids</taxon>
        <taxon>Escalloniales</taxon>
        <taxon>Escalloniaceae</taxon>
        <taxon>Escallonia</taxon>
    </lineage>
</organism>
<comment type="cofactor">
    <cofactor evidence="2">
        <name>Zn(2+)</name>
        <dbReference type="ChEBI" id="CHEBI:29105"/>
    </cofactor>
</comment>
<feature type="domain" description="RING-type" evidence="14">
    <location>
        <begin position="46"/>
        <end position="256"/>
    </location>
</feature>
<comment type="catalytic activity">
    <reaction evidence="1">
        <text>[E2 ubiquitin-conjugating enzyme]-S-ubiquitinyl-L-cysteine + [acceptor protein]-L-lysine = [E2 ubiquitin-conjugating enzyme]-L-cysteine + [acceptor protein]-N(6)-ubiquitinyl-L-lysine.</text>
        <dbReference type="EC" id="2.3.2.31"/>
    </reaction>
</comment>
<dbReference type="Pfam" id="PF00097">
    <property type="entry name" value="zf-C3HC4"/>
    <property type="match status" value="1"/>
</dbReference>
<evidence type="ECO:0000256" key="2">
    <source>
        <dbReference type="ARBA" id="ARBA00001947"/>
    </source>
</evidence>
<keyword evidence="9 12" id="KW-0863">Zinc-finger</keyword>
<dbReference type="InterPro" id="IPR017907">
    <property type="entry name" value="Znf_RING_CS"/>
</dbReference>
<dbReference type="AlphaFoldDB" id="A0AA88X2U4"/>
<evidence type="ECO:0000256" key="6">
    <source>
        <dbReference type="ARBA" id="ARBA00022679"/>
    </source>
</evidence>
<dbReference type="GO" id="GO:0061630">
    <property type="term" value="F:ubiquitin protein ligase activity"/>
    <property type="evidence" value="ECO:0007669"/>
    <property type="project" value="UniProtKB-EC"/>
</dbReference>
<dbReference type="Proteomes" id="UP001188597">
    <property type="component" value="Unassembled WGS sequence"/>
</dbReference>
<evidence type="ECO:0000259" key="13">
    <source>
        <dbReference type="PROSITE" id="PS50089"/>
    </source>
</evidence>
<evidence type="ECO:0000259" key="14">
    <source>
        <dbReference type="PROSITE" id="PS51873"/>
    </source>
</evidence>
<evidence type="ECO:0000256" key="9">
    <source>
        <dbReference type="ARBA" id="ARBA00022771"/>
    </source>
</evidence>
<comment type="function">
    <text evidence="3">Might act as an E3 ubiquitin-protein ligase, or as part of E3 complex, which accepts ubiquitin from specific E2 ubiquitin-conjugating enzymes and then transfers it to substrates.</text>
</comment>
<dbReference type="EC" id="2.3.2.31" evidence="5"/>
<evidence type="ECO:0000256" key="3">
    <source>
        <dbReference type="ARBA" id="ARBA00003976"/>
    </source>
</evidence>
<comment type="caution">
    <text evidence="15">The sequence shown here is derived from an EMBL/GenBank/DDBJ whole genome shotgun (WGS) entry which is preliminary data.</text>
</comment>
<dbReference type="PROSITE" id="PS51873">
    <property type="entry name" value="TRIAD"/>
    <property type="match status" value="1"/>
</dbReference>
<keyword evidence="11" id="KW-0862">Zinc</keyword>
<dbReference type="SMART" id="SM00184">
    <property type="entry name" value="RING"/>
    <property type="match status" value="2"/>
</dbReference>
<evidence type="ECO:0000256" key="10">
    <source>
        <dbReference type="ARBA" id="ARBA00022786"/>
    </source>
</evidence>
<dbReference type="InterPro" id="IPR031127">
    <property type="entry name" value="E3_UB_ligase_RBR"/>
</dbReference>
<name>A0AA88X2U4_9ASTE</name>
<gene>
    <name evidence="15" type="ORF">RJ639_035565</name>
</gene>
<dbReference type="Gene3D" id="1.20.120.1750">
    <property type="match status" value="1"/>
</dbReference>
<dbReference type="PANTHER" id="PTHR11685">
    <property type="entry name" value="RBR FAMILY RING FINGER AND IBR DOMAIN-CONTAINING"/>
    <property type="match status" value="1"/>
</dbReference>
<dbReference type="EMBL" id="JAVXUP010000311">
    <property type="protein sequence ID" value="KAK3031265.1"/>
    <property type="molecule type" value="Genomic_DNA"/>
</dbReference>
<dbReference type="InterPro" id="IPR001841">
    <property type="entry name" value="Znf_RING"/>
</dbReference>
<dbReference type="SUPFAM" id="SSF57850">
    <property type="entry name" value="RING/U-box"/>
    <property type="match status" value="3"/>
</dbReference>
<keyword evidence="10" id="KW-0833">Ubl conjugation pathway</keyword>
<evidence type="ECO:0000256" key="5">
    <source>
        <dbReference type="ARBA" id="ARBA00012251"/>
    </source>
</evidence>
<protein>
    <recommendedName>
        <fullName evidence="5">RBR-type E3 ubiquitin transferase</fullName>
        <ecNumber evidence="5">2.3.2.31</ecNumber>
    </recommendedName>
</protein>
<dbReference type="Gene3D" id="2.20.25.20">
    <property type="match status" value="1"/>
</dbReference>
<dbReference type="Pfam" id="PF01485">
    <property type="entry name" value="IBR"/>
    <property type="match status" value="2"/>
</dbReference>
<dbReference type="PROSITE" id="PS50089">
    <property type="entry name" value="ZF_RING_2"/>
    <property type="match status" value="1"/>
</dbReference>
<evidence type="ECO:0000256" key="12">
    <source>
        <dbReference type="PROSITE-ProRule" id="PRU00175"/>
    </source>
</evidence>
<dbReference type="GO" id="GO:0008270">
    <property type="term" value="F:zinc ion binding"/>
    <property type="evidence" value="ECO:0007669"/>
    <property type="project" value="UniProtKB-KW"/>
</dbReference>
<dbReference type="InterPro" id="IPR018957">
    <property type="entry name" value="Znf_C3HC4_RING-type"/>
</dbReference>